<dbReference type="InterPro" id="IPR000894">
    <property type="entry name" value="RuBisCO_ssu_dom"/>
</dbReference>
<comment type="similarity">
    <text evidence="1">Belongs to the gamma-class carbonic anhydrase family.</text>
</comment>
<evidence type="ECO:0000313" key="4">
    <source>
        <dbReference type="Proteomes" id="UP000441797"/>
    </source>
</evidence>
<dbReference type="Proteomes" id="UP000441797">
    <property type="component" value="Unassembled WGS sequence"/>
</dbReference>
<comment type="caution">
    <text evidence="3">The sequence shown here is derived from an EMBL/GenBank/DDBJ whole genome shotgun (WGS) entry which is preliminary data.</text>
</comment>
<dbReference type="InterPro" id="IPR011004">
    <property type="entry name" value="Trimer_LpxA-like_sf"/>
</dbReference>
<dbReference type="GO" id="GO:0043886">
    <property type="term" value="F:structural constituent of carboxysome shell"/>
    <property type="evidence" value="ECO:0007669"/>
    <property type="project" value="UniProtKB-ARBA"/>
</dbReference>
<dbReference type="OrthoDB" id="9803036at2"/>
<evidence type="ECO:0000313" key="3">
    <source>
        <dbReference type="EMBL" id="MUL37880.1"/>
    </source>
</evidence>
<organism evidence="3 4">
    <name type="scientific">Gloeocapsopsis dulcis AAB1 = 1H9</name>
    <dbReference type="NCBI Taxonomy" id="1433147"/>
    <lineage>
        <taxon>Bacteria</taxon>
        <taxon>Bacillati</taxon>
        <taxon>Cyanobacteriota</taxon>
        <taxon>Cyanophyceae</taxon>
        <taxon>Oscillatoriophycideae</taxon>
        <taxon>Chroococcales</taxon>
        <taxon>Chroococcaceae</taxon>
        <taxon>Gloeocapsopsis</taxon>
        <taxon>Gloeocapsopsis dulcis</taxon>
    </lineage>
</organism>
<dbReference type="Gene3D" id="3.30.190.10">
    <property type="entry name" value="Ribulose bisphosphate carboxylase, small subunit"/>
    <property type="match status" value="1"/>
</dbReference>
<dbReference type="EMBL" id="NAPY01000028">
    <property type="protein sequence ID" value="MUL37880.1"/>
    <property type="molecule type" value="Genomic_DNA"/>
</dbReference>
<name>A0A6N8FXM3_9CHRO</name>
<dbReference type="Gene3D" id="2.160.10.10">
    <property type="entry name" value="Hexapeptide repeat proteins"/>
    <property type="match status" value="1"/>
</dbReference>
<dbReference type="CDD" id="cd00710">
    <property type="entry name" value="LbH_gamma_CA"/>
    <property type="match status" value="1"/>
</dbReference>
<dbReference type="PANTHER" id="PTHR43360">
    <property type="entry name" value="CARBON DIOXIDE CONCENTRATING MECHANISM PROTEIN CCMM"/>
    <property type="match status" value="1"/>
</dbReference>
<dbReference type="AlphaFoldDB" id="A0A6N8FXM3"/>
<dbReference type="Pfam" id="PF00101">
    <property type="entry name" value="RuBisCO_small"/>
    <property type="match status" value="1"/>
</dbReference>
<gene>
    <name evidence="3" type="ORF">BWI75_16485</name>
</gene>
<dbReference type="SMART" id="SM00961">
    <property type="entry name" value="RuBisCO_small"/>
    <property type="match status" value="1"/>
</dbReference>
<dbReference type="RefSeq" id="WP_105218317.1">
    <property type="nucleotide sequence ID" value="NZ_CAWNSU010000088.1"/>
</dbReference>
<evidence type="ECO:0000256" key="1">
    <source>
        <dbReference type="ARBA" id="ARBA00023595"/>
    </source>
</evidence>
<dbReference type="SUPFAM" id="SSF55239">
    <property type="entry name" value="RuBisCO, small subunit"/>
    <property type="match status" value="1"/>
</dbReference>
<reference evidence="3 4" key="1">
    <citation type="journal article" date="2019" name="Front. Microbiol.">
        <title>Genomic Features for Desiccation Tolerance and Sugar Biosynthesis in the Extremophile Gloeocapsopsis sp. UTEX B3054.</title>
        <authorList>
            <person name="Urrejola C."/>
            <person name="Alcorta J."/>
            <person name="Salas L."/>
            <person name="Vasquez M."/>
            <person name="Polz M.F."/>
            <person name="Vicuna R."/>
            <person name="Diez B."/>
        </authorList>
    </citation>
    <scope>NUCLEOTIDE SEQUENCE [LARGE SCALE GENOMIC DNA]</scope>
    <source>
        <strain evidence="3 4">1H9</strain>
    </source>
</reference>
<feature type="domain" description="Ribulose bisphosphate carboxylase small subunit" evidence="2">
    <location>
        <begin position="222"/>
        <end position="313"/>
    </location>
</feature>
<keyword evidence="4" id="KW-1185">Reference proteome</keyword>
<protein>
    <submittedName>
        <fullName evidence="3">Carbon dioxide concentrating mechanism protein CcmM</fullName>
    </submittedName>
</protein>
<dbReference type="SUPFAM" id="SSF51161">
    <property type="entry name" value="Trimeric LpxA-like enzymes"/>
    <property type="match status" value="1"/>
</dbReference>
<proteinExistence type="inferred from homology"/>
<sequence>MDIYNIPAPPTPWSQQLVAPGIDPSAYIHPLTNVIGDVRIGVQVHIAPGVSIRADEGMPFYIGANVNIQDGVVIHGLEQGRVTGDDGNPYSVWISDNASITHMALIHGPAYVGKDCFIGFRSTVFNARVGNSCIVMSHALIENVEIPAGKYVASGSTITYQSQANRLPNVREADSGFARHVVSINQKLRQGYLCAGDEACIAAIRNESNGHSNLQPNESGNSHRQSSVLEANALAWIHNLLNQGLYIGVEQADARRFRANSWSDCALIKTTRESEAIKTLEVCLHEYCDRYIRLFSINPKTRQRGNELIVQHLEDKR</sequence>
<dbReference type="PANTHER" id="PTHR43360:SF1">
    <property type="entry name" value="CARBOXYSOME ASSEMBLY PROTEIN CCMM"/>
    <property type="match status" value="1"/>
</dbReference>
<dbReference type="InterPro" id="IPR036385">
    <property type="entry name" value="RuBisCO_ssu_sf"/>
</dbReference>
<accession>A0A6N8FXM3</accession>
<evidence type="ECO:0000259" key="2">
    <source>
        <dbReference type="SMART" id="SM00961"/>
    </source>
</evidence>
<dbReference type="GO" id="GO:0031470">
    <property type="term" value="C:carboxysome"/>
    <property type="evidence" value="ECO:0007669"/>
    <property type="project" value="UniProtKB-ARBA"/>
</dbReference>
<dbReference type="InterPro" id="IPR052265">
    <property type="entry name" value="Gamma-CA"/>
</dbReference>
<dbReference type="InterPro" id="IPR047223">
    <property type="entry name" value="CA_gamma_LbH"/>
</dbReference>